<comment type="caution">
    <text evidence="7">The sequence shown here is derived from an EMBL/GenBank/DDBJ whole genome shotgun (WGS) entry which is preliminary data.</text>
</comment>
<gene>
    <name evidence="7" type="ORF">H5411_24895</name>
</gene>
<dbReference type="GO" id="GO:0003700">
    <property type="term" value="F:DNA-binding transcription factor activity"/>
    <property type="evidence" value="ECO:0007669"/>
    <property type="project" value="TreeGrafter"/>
</dbReference>
<feature type="DNA-binding region" description="H-T-H motif" evidence="5">
    <location>
        <begin position="28"/>
        <end position="47"/>
    </location>
</feature>
<evidence type="ECO:0000256" key="4">
    <source>
        <dbReference type="ARBA" id="ARBA00023163"/>
    </source>
</evidence>
<dbReference type="Gene3D" id="1.10.357.10">
    <property type="entry name" value="Tetracycline Repressor, domain 2"/>
    <property type="match status" value="1"/>
</dbReference>
<keyword evidence="3 5" id="KW-0238">DNA-binding</keyword>
<name>A0A8E1W226_9PSEU</name>
<evidence type="ECO:0000256" key="5">
    <source>
        <dbReference type="PROSITE-ProRule" id="PRU00335"/>
    </source>
</evidence>
<dbReference type="EMBL" id="JACJHR010000037">
    <property type="protein sequence ID" value="MBB2502363.1"/>
    <property type="molecule type" value="Genomic_DNA"/>
</dbReference>
<protein>
    <submittedName>
        <fullName evidence="7">TetR/AcrR family transcriptional regulator</fullName>
    </submittedName>
</protein>
<evidence type="ECO:0000256" key="2">
    <source>
        <dbReference type="ARBA" id="ARBA00023015"/>
    </source>
</evidence>
<dbReference type="InterPro" id="IPR036271">
    <property type="entry name" value="Tet_transcr_reg_TetR-rel_C_sf"/>
</dbReference>
<dbReference type="Pfam" id="PF00440">
    <property type="entry name" value="TetR_N"/>
    <property type="match status" value="1"/>
</dbReference>
<dbReference type="InterPro" id="IPR009057">
    <property type="entry name" value="Homeodomain-like_sf"/>
</dbReference>
<dbReference type="PANTHER" id="PTHR30055">
    <property type="entry name" value="HTH-TYPE TRANSCRIPTIONAL REGULATOR RUTR"/>
    <property type="match status" value="1"/>
</dbReference>
<dbReference type="SUPFAM" id="SSF48498">
    <property type="entry name" value="Tetracyclin repressor-like, C-terminal domain"/>
    <property type="match status" value="1"/>
</dbReference>
<evidence type="ECO:0000313" key="8">
    <source>
        <dbReference type="Proteomes" id="UP000550260"/>
    </source>
</evidence>
<dbReference type="Proteomes" id="UP000550260">
    <property type="component" value="Unassembled WGS sequence"/>
</dbReference>
<dbReference type="InterPro" id="IPR001647">
    <property type="entry name" value="HTH_TetR"/>
</dbReference>
<dbReference type="SUPFAM" id="SSF46689">
    <property type="entry name" value="Homeodomain-like"/>
    <property type="match status" value="1"/>
</dbReference>
<dbReference type="PANTHER" id="PTHR30055:SF175">
    <property type="entry name" value="HTH-TYPE TRANSCRIPTIONAL REPRESSOR KSTR2"/>
    <property type="match status" value="1"/>
</dbReference>
<keyword evidence="2" id="KW-0805">Transcription regulation</keyword>
<organism evidence="7 8">
    <name type="scientific">Amycolatopsis echigonensis</name>
    <dbReference type="NCBI Taxonomy" id="2576905"/>
    <lineage>
        <taxon>Bacteria</taxon>
        <taxon>Bacillati</taxon>
        <taxon>Actinomycetota</taxon>
        <taxon>Actinomycetes</taxon>
        <taxon>Pseudonocardiales</taxon>
        <taxon>Pseudonocardiaceae</taxon>
        <taxon>Amycolatopsis</taxon>
    </lineage>
</organism>
<accession>A0A8E1W226</accession>
<proteinExistence type="predicted"/>
<dbReference type="GO" id="GO:0000976">
    <property type="term" value="F:transcription cis-regulatory region binding"/>
    <property type="evidence" value="ECO:0007669"/>
    <property type="project" value="TreeGrafter"/>
</dbReference>
<evidence type="ECO:0000313" key="7">
    <source>
        <dbReference type="EMBL" id="MBB2502363.1"/>
    </source>
</evidence>
<dbReference type="AlphaFoldDB" id="A0A8E1W226"/>
<dbReference type="Pfam" id="PF17932">
    <property type="entry name" value="TetR_C_24"/>
    <property type="match status" value="1"/>
</dbReference>
<dbReference type="RefSeq" id="WP_183125194.1">
    <property type="nucleotide sequence ID" value="NZ_JACJHR010000037.1"/>
</dbReference>
<evidence type="ECO:0000259" key="6">
    <source>
        <dbReference type="PROSITE" id="PS50977"/>
    </source>
</evidence>
<keyword evidence="1" id="KW-0678">Repressor</keyword>
<feature type="domain" description="HTH tetR-type" evidence="6">
    <location>
        <begin position="5"/>
        <end position="65"/>
    </location>
</feature>
<keyword evidence="4" id="KW-0804">Transcription</keyword>
<sequence length="198" mass="22753">MTRRRNRDDEVLTVAMKVFYERGYLAASLQDVADAVGIKKGSLYYYMSSKEEMLFRIFQQAHDESTAIMAEVDALGLPVQEKLREYVRRLIVWYLANRERANLYFTEWHHLTGEYAETVRQHRRFFESYVRKMIVTAHELGLTKPGMDLKVVSFFVLSAVTSVPTWYRPGGSWSPHTVAEQTADLACTAVFGEIAAAP</sequence>
<dbReference type="PROSITE" id="PS50977">
    <property type="entry name" value="HTH_TETR_2"/>
    <property type="match status" value="1"/>
</dbReference>
<dbReference type="InterPro" id="IPR041490">
    <property type="entry name" value="KstR2_TetR_C"/>
</dbReference>
<evidence type="ECO:0000256" key="1">
    <source>
        <dbReference type="ARBA" id="ARBA00022491"/>
    </source>
</evidence>
<dbReference type="InterPro" id="IPR050109">
    <property type="entry name" value="HTH-type_TetR-like_transc_reg"/>
</dbReference>
<reference evidence="7 8" key="1">
    <citation type="submission" date="2020-08" db="EMBL/GenBank/DDBJ databases">
        <title>Amycolatopsis echigonensis JCM 21831.</title>
        <authorList>
            <person name="Tedsree N."/>
            <person name="Kuncharoen N."/>
            <person name="Likhitwitayawuid K."/>
            <person name="Tanasupawat S."/>
        </authorList>
    </citation>
    <scope>NUCLEOTIDE SEQUENCE [LARGE SCALE GENOMIC DNA]</scope>
    <source>
        <strain evidence="7 8">JCM 21831</strain>
    </source>
</reference>
<dbReference type="PRINTS" id="PR00455">
    <property type="entry name" value="HTHTETR"/>
</dbReference>
<evidence type="ECO:0000256" key="3">
    <source>
        <dbReference type="ARBA" id="ARBA00023125"/>
    </source>
</evidence>